<dbReference type="AlphaFoldDB" id="A0A429G5Y4"/>
<feature type="domain" description="Cupin type-2" evidence="1">
    <location>
        <begin position="35"/>
        <end position="104"/>
    </location>
</feature>
<organism evidence="2 3">
    <name type="scientific">Candidatus Korarchaeum cryptofilum</name>
    <dbReference type="NCBI Taxonomy" id="498846"/>
    <lineage>
        <taxon>Archaea</taxon>
        <taxon>Thermoproteota</taxon>
        <taxon>Candidatus Korarchaeia</taxon>
        <taxon>Candidatus Korarchaeales</taxon>
        <taxon>Candidatus Korarchaeaceae</taxon>
        <taxon>Candidatus Korarchaeum</taxon>
    </lineage>
</organism>
<gene>
    <name evidence="2" type="ORF">D9Q81_03970</name>
</gene>
<reference evidence="2 3" key="1">
    <citation type="submission" date="2018-10" db="EMBL/GenBank/DDBJ databases">
        <title>Co-occurring genomic capacity for anaerobic methane metabolism and dissimilatory sulfite reduction discovered in the Korarchaeota.</title>
        <authorList>
            <person name="Mckay L.J."/>
            <person name="Dlakic M."/>
            <person name="Fields M.W."/>
            <person name="Delmont T.O."/>
            <person name="Eren A.M."/>
            <person name="Jay Z.J."/>
            <person name="Klingelsmith K.B."/>
            <person name="Rusch D.B."/>
            <person name="Inskeep W.P."/>
        </authorList>
    </citation>
    <scope>NUCLEOTIDE SEQUENCE [LARGE SCALE GENOMIC DNA]</scope>
    <source>
        <strain evidence="2 3">WS</strain>
    </source>
</reference>
<evidence type="ECO:0000313" key="3">
    <source>
        <dbReference type="Proteomes" id="UP000278149"/>
    </source>
</evidence>
<dbReference type="OMA" id="FHEFAYI"/>
<name>A0A429G5Y4_9CREN</name>
<evidence type="ECO:0000313" key="2">
    <source>
        <dbReference type="EMBL" id="RSN69212.1"/>
    </source>
</evidence>
<dbReference type="RefSeq" id="WP_012309508.1">
    <property type="nucleotide sequence ID" value="NZ_RCOR01000020.1"/>
</dbReference>
<protein>
    <submittedName>
        <fullName evidence="2">Cupin domain-containing protein</fullName>
    </submittedName>
</protein>
<dbReference type="InterPro" id="IPR013096">
    <property type="entry name" value="Cupin_2"/>
</dbReference>
<dbReference type="InterPro" id="IPR052538">
    <property type="entry name" value="Flavonoid_dioxygenase-like"/>
</dbReference>
<accession>A0A429G5Y4</accession>
<comment type="caution">
    <text evidence="2">The sequence shown here is derived from an EMBL/GenBank/DDBJ whole genome shotgun (WGS) entry which is preliminary data.</text>
</comment>
<dbReference type="SUPFAM" id="SSF51182">
    <property type="entry name" value="RmlC-like cupins"/>
    <property type="match status" value="1"/>
</dbReference>
<dbReference type="PANTHER" id="PTHR43346:SF1">
    <property type="entry name" value="QUERCETIN 2,3-DIOXYGENASE-RELATED"/>
    <property type="match status" value="1"/>
</dbReference>
<dbReference type="Proteomes" id="UP000278149">
    <property type="component" value="Unassembled WGS sequence"/>
</dbReference>
<sequence>MSLKRINISEDFWRGVKEHVLELLAGDILQAGVALIKPGERYPPQGYSSHSESDELSFMFSGKLKFCTDKEEIVLGPGDLLLNPKGTPHYIENIGDEEVRVLWVLAPKIKL</sequence>
<evidence type="ECO:0000259" key="1">
    <source>
        <dbReference type="Pfam" id="PF07883"/>
    </source>
</evidence>
<dbReference type="PANTHER" id="PTHR43346">
    <property type="entry name" value="LIGAND BINDING DOMAIN PROTEIN, PUTATIVE (AFU_ORTHOLOGUE AFUA_6G14370)-RELATED"/>
    <property type="match status" value="1"/>
</dbReference>
<dbReference type="EMBL" id="RCOR01000020">
    <property type="protein sequence ID" value="RSN69212.1"/>
    <property type="molecule type" value="Genomic_DNA"/>
</dbReference>
<dbReference type="Pfam" id="PF07883">
    <property type="entry name" value="Cupin_2"/>
    <property type="match status" value="1"/>
</dbReference>
<proteinExistence type="predicted"/>
<dbReference type="InterPro" id="IPR011051">
    <property type="entry name" value="RmlC_Cupin_sf"/>
</dbReference>
<dbReference type="GeneID" id="6094142"/>
<dbReference type="InterPro" id="IPR014710">
    <property type="entry name" value="RmlC-like_jellyroll"/>
</dbReference>
<dbReference type="Gene3D" id="2.60.120.10">
    <property type="entry name" value="Jelly Rolls"/>
    <property type="match status" value="1"/>
</dbReference>